<dbReference type="GO" id="GO:0070086">
    <property type="term" value="P:ubiquitin-dependent endocytosis"/>
    <property type="evidence" value="ECO:0007669"/>
    <property type="project" value="TreeGrafter"/>
</dbReference>
<name>A0A673LSK1_9TELE</name>
<organism evidence="7 8">
    <name type="scientific">Sinocyclocheilus rhinocerous</name>
    <dbReference type="NCBI Taxonomy" id="307959"/>
    <lineage>
        <taxon>Eukaryota</taxon>
        <taxon>Metazoa</taxon>
        <taxon>Chordata</taxon>
        <taxon>Craniata</taxon>
        <taxon>Vertebrata</taxon>
        <taxon>Euteleostomi</taxon>
        <taxon>Actinopterygii</taxon>
        <taxon>Neopterygii</taxon>
        <taxon>Teleostei</taxon>
        <taxon>Ostariophysi</taxon>
        <taxon>Cypriniformes</taxon>
        <taxon>Cyprinidae</taxon>
        <taxon>Cyprininae</taxon>
        <taxon>Sinocyclocheilus</taxon>
    </lineage>
</organism>
<dbReference type="Pfam" id="PF13920">
    <property type="entry name" value="zf-C3HC4_3"/>
    <property type="match status" value="1"/>
</dbReference>
<gene>
    <name evidence="7" type="primary">LOC107726396</name>
</gene>
<dbReference type="PROSITE" id="PS50089">
    <property type="entry name" value="ZF_RING_2"/>
    <property type="match status" value="1"/>
</dbReference>
<dbReference type="Proteomes" id="UP000472270">
    <property type="component" value="Unassembled WGS sequence"/>
</dbReference>
<reference evidence="7" key="2">
    <citation type="submission" date="2025-09" db="UniProtKB">
        <authorList>
            <consortium name="Ensembl"/>
        </authorList>
    </citation>
    <scope>IDENTIFICATION</scope>
</reference>
<dbReference type="Gene3D" id="3.30.40.10">
    <property type="entry name" value="Zinc/RING finger domain, C3HC4 (zinc finger)"/>
    <property type="match status" value="1"/>
</dbReference>
<keyword evidence="1" id="KW-0479">Metal-binding</keyword>
<reference evidence="7" key="1">
    <citation type="submission" date="2025-08" db="UniProtKB">
        <authorList>
            <consortium name="Ensembl"/>
        </authorList>
    </citation>
    <scope>IDENTIFICATION</scope>
</reference>
<dbReference type="Ensembl" id="ENSSRHT00000082688.1">
    <property type="protein sequence ID" value="ENSSRHP00000080506.1"/>
    <property type="gene ID" value="ENSSRHG00000039899.1"/>
</dbReference>
<dbReference type="PANTHER" id="PTHR12429:SF36">
    <property type="entry name" value="E3 UBIQUITIN-PROTEIN LIGASE NEURL3"/>
    <property type="match status" value="1"/>
</dbReference>
<evidence type="ECO:0000256" key="2">
    <source>
        <dbReference type="ARBA" id="ARBA00022771"/>
    </source>
</evidence>
<evidence type="ECO:0000259" key="5">
    <source>
        <dbReference type="PROSITE" id="PS50089"/>
    </source>
</evidence>
<dbReference type="Pfam" id="PF07177">
    <property type="entry name" value="Neuralized"/>
    <property type="match status" value="1"/>
</dbReference>
<evidence type="ECO:0000259" key="6">
    <source>
        <dbReference type="PROSITE" id="PS51065"/>
    </source>
</evidence>
<keyword evidence="8" id="KW-1185">Reference proteome</keyword>
<dbReference type="InterPro" id="IPR001841">
    <property type="entry name" value="Znf_RING"/>
</dbReference>
<dbReference type="Gene3D" id="2.60.120.920">
    <property type="match status" value="1"/>
</dbReference>
<dbReference type="InterPro" id="IPR006573">
    <property type="entry name" value="NHR_dom"/>
</dbReference>
<evidence type="ECO:0000256" key="3">
    <source>
        <dbReference type="ARBA" id="ARBA00022833"/>
    </source>
</evidence>
<dbReference type="SMART" id="SM00588">
    <property type="entry name" value="NEUZ"/>
    <property type="match status" value="1"/>
</dbReference>
<dbReference type="InterPro" id="IPR043136">
    <property type="entry name" value="B30.2/SPRY_sf"/>
</dbReference>
<dbReference type="PANTHER" id="PTHR12429">
    <property type="entry name" value="NEURALIZED"/>
    <property type="match status" value="1"/>
</dbReference>
<protein>
    <submittedName>
        <fullName evidence="7">E3 ubiquitin-protein ligase NEURL3-like</fullName>
    </submittedName>
</protein>
<dbReference type="AlphaFoldDB" id="A0A673LSK1"/>
<keyword evidence="2 4" id="KW-0863">Zinc-finger</keyword>
<evidence type="ECO:0000313" key="7">
    <source>
        <dbReference type="Ensembl" id="ENSSRHP00000080506.1"/>
    </source>
</evidence>
<feature type="domain" description="NHR" evidence="6">
    <location>
        <begin position="25"/>
        <end position="178"/>
    </location>
</feature>
<sequence length="319" mass="35930">CQISLFISPPEKEKCVCHTPWSLKAISFHSDVKGRLITLSDGGRRVTRDVSSFCHGLTFSGRPVEREKVRLRVERSDGGWHGALRLGFAHVSPEQTPLPPLAIPDLTNSPLYAAVLVPEHICRAGSEVQFWLKKNGSLRIRSSDGRTHTEPTTLNPEWPVWAMIDVYGQTTAVTMLGSKKKRWLFTSWSCPAHTHNKHTEDKETQGRKKLVSMLEQRNLRNHHPDNTGKNQTSTRQLYYGLVRIISPPKLFSFLALDHEAPDCEECVVCYSNVANCRLSCGHKCVCTPCAMRVHMIFGTCPLCRLPLGSFHPYDHKPPS</sequence>
<dbReference type="GO" id="GO:0005769">
    <property type="term" value="C:early endosome"/>
    <property type="evidence" value="ECO:0007669"/>
    <property type="project" value="TreeGrafter"/>
</dbReference>
<proteinExistence type="predicted"/>
<dbReference type="InterPro" id="IPR037962">
    <property type="entry name" value="Neuralized"/>
</dbReference>
<dbReference type="InterPro" id="IPR013083">
    <property type="entry name" value="Znf_RING/FYVE/PHD"/>
</dbReference>
<evidence type="ECO:0000256" key="1">
    <source>
        <dbReference type="ARBA" id="ARBA00022723"/>
    </source>
</evidence>
<dbReference type="PROSITE" id="PS51065">
    <property type="entry name" value="NHR"/>
    <property type="match status" value="1"/>
</dbReference>
<feature type="domain" description="RING-type" evidence="5">
    <location>
        <begin position="266"/>
        <end position="304"/>
    </location>
</feature>
<dbReference type="GO" id="GO:0008270">
    <property type="term" value="F:zinc ion binding"/>
    <property type="evidence" value="ECO:0007669"/>
    <property type="project" value="UniProtKB-KW"/>
</dbReference>
<evidence type="ECO:0000313" key="8">
    <source>
        <dbReference type="Proteomes" id="UP000472270"/>
    </source>
</evidence>
<evidence type="ECO:0000256" key="4">
    <source>
        <dbReference type="PROSITE-ProRule" id="PRU00175"/>
    </source>
</evidence>
<keyword evidence="3" id="KW-0862">Zinc</keyword>
<dbReference type="GO" id="GO:0061630">
    <property type="term" value="F:ubiquitin protein ligase activity"/>
    <property type="evidence" value="ECO:0007669"/>
    <property type="project" value="TreeGrafter"/>
</dbReference>
<dbReference type="SUPFAM" id="SSF57850">
    <property type="entry name" value="RING/U-box"/>
    <property type="match status" value="1"/>
</dbReference>
<accession>A0A673LSK1</accession>